<reference evidence="5 7" key="2">
    <citation type="submission" date="2019-01" db="EMBL/GenBank/DDBJ databases">
        <title>Genomic analysis of febrile catheter-associated UTI E. coli isolates.</title>
        <authorList>
            <person name="Potter R."/>
            <person name="Zou Z."/>
            <person name="Henderson J."/>
            <person name="Dantas G."/>
        </authorList>
    </citation>
    <scope>NUCLEOTIDE SEQUENCE [LARGE SCALE GENOMIC DNA]</scope>
    <source>
        <strain evidence="5 7">29_CAASB</strain>
    </source>
</reference>
<name>A0A066T428_ECOLX</name>
<sequence length="622" mass="70275">MISESVISAAVRAQQSEDGKVGNCGRIWHVAFFFDGVGRNIDRDATDCRLSNIARLFRAYPDEQKNTGDTCYNKFYFSGMGTAYHDDSVDNIHALMDIGLDNFLEDMKSLPEDTISDAGESVIKGEKKWTDVLGNLLEDLNNPVEWVKGIGKMAAKSVGKAGIESTPWLRDSEAMSAYFMTGEPVRLEAAKRLFKKFYTENMKGDVPIKKISVSLYGFDLGATLARKFLDNFLKEVCLKNKEKKHQYKNALVDIAFIGLFDCSRHSPTSSNNGLDYFFMWLGLPGKMIGSVLGEKAIDQDSPLPDVVNNALHLVAAHERRPWRGLYLLGKKTDTANKKYREELLPGCSEDIGGGLKPDEQKPSAELCRVALYNMYHAACQAGVPFPDFDTLDQYDTKVASYFIMNDAVQGGSVNYWVSRYQREEVKDKVFSEAMQEKYLDNYFLWLGEQYYMYQYERERLDKELTSAHRGKISDYGPLAGTGINPNTNADDIKSQISELDSLWGWLNDVKSVAIGLRNDFIVNPRKNDSRIKLKPQVYNAAVNRAVKFLEFSRAVYNDKNLPSSSSLTANTLYSFFVHDIQKVDHTPSISEDFFLRRSSEIPDADEPPGNKDDGKKHTRRDD</sequence>
<evidence type="ECO:0000313" key="4">
    <source>
        <dbReference type="EMBL" id="HAH4526920.1"/>
    </source>
</evidence>
<dbReference type="Proteomes" id="UP001285616">
    <property type="component" value="Unassembled WGS sequence"/>
</dbReference>
<feature type="region of interest" description="Disordered" evidence="1">
    <location>
        <begin position="598"/>
        <end position="622"/>
    </location>
</feature>
<evidence type="ECO:0000313" key="5">
    <source>
        <dbReference type="EMBL" id="RXD14637.1"/>
    </source>
</evidence>
<dbReference type="PANTHER" id="PTHR33840">
    <property type="match status" value="1"/>
</dbReference>
<evidence type="ECO:0000256" key="1">
    <source>
        <dbReference type="SAM" id="MobiDB-lite"/>
    </source>
</evidence>
<dbReference type="Proteomes" id="UP000288730">
    <property type="component" value="Unassembled WGS sequence"/>
</dbReference>
<gene>
    <name evidence="5" type="ORF">EPS76_16935</name>
    <name evidence="4" type="ORF">GRC73_23485</name>
    <name evidence="6" type="ORF">OGM49_19295</name>
    <name evidence="3" type="ORF">R8O40_005343</name>
</gene>
<dbReference type="InterPro" id="IPR018712">
    <property type="entry name" value="Tle1-like_cat"/>
</dbReference>
<evidence type="ECO:0000313" key="6">
    <source>
        <dbReference type="EMBL" id="WLM94812.1"/>
    </source>
</evidence>
<reference evidence="3" key="5">
    <citation type="submission" date="2024-02" db="EMBL/GenBank/DDBJ databases">
        <authorList>
            <consortium name="Clinical and Environmental Microbiology Branch: Whole genome sequencing antimicrobial resistance pathogens in the healthcare setting"/>
        </authorList>
    </citation>
    <scope>NUCLEOTIDE SEQUENCE</scope>
    <source>
        <strain evidence="3">1924188</strain>
    </source>
</reference>
<reference evidence="4" key="1">
    <citation type="journal article" date="2018" name="Genome Biol.">
        <title>SKESA: strategic k-mer extension for scrupulous assemblies.</title>
        <authorList>
            <person name="Souvorov A."/>
            <person name="Agarwala R."/>
            <person name="Lipman D.J."/>
        </authorList>
    </citation>
    <scope>NUCLEOTIDE SEQUENCE [LARGE SCALE GENOMIC DNA]</scope>
    <source>
        <strain evidence="4">EC00763</strain>
    </source>
</reference>
<reference evidence="6" key="4">
    <citation type="journal article" date="2023" name="Microorganisms">
        <title>Comparative Genomic Analysis of ST131 Subclade C2 of ESBL-Producing E. coli Isolates from Patients with Recurrent and Sporadic Urinary Tract Infections.</title>
        <authorList>
            <person name="Jaen-Luchoro D."/>
            <person name="Kahnamouei A."/>
            <person name="Yazdanshenas S."/>
            <person name="Lindblom A."/>
            <person name="Samuelsson E."/>
            <person name="Ahren C."/>
            <person name="Karami N."/>
        </authorList>
    </citation>
    <scope>NUCLEOTIDE SEQUENCE</scope>
    <source>
        <strain evidence="6">S7</strain>
    </source>
</reference>
<dbReference type="EMBL" id="ABONVU020000043">
    <property type="protein sequence ID" value="EMJ5256967.1"/>
    <property type="molecule type" value="Genomic_DNA"/>
</dbReference>
<dbReference type="EMBL" id="SCJN01000144">
    <property type="protein sequence ID" value="RXD14637.1"/>
    <property type="molecule type" value="Genomic_DNA"/>
</dbReference>
<dbReference type="RefSeq" id="WP_000622634.1">
    <property type="nucleotide sequence ID" value="NZ_AP018784.2"/>
</dbReference>
<feature type="compositionally biased region" description="Basic and acidic residues" evidence="1">
    <location>
        <begin position="608"/>
        <end position="622"/>
    </location>
</feature>
<dbReference type="Pfam" id="PF09994">
    <property type="entry name" value="T6SS_Tle1-like_cat"/>
    <property type="match status" value="1"/>
</dbReference>
<accession>A0A066T428</accession>
<evidence type="ECO:0000313" key="3">
    <source>
        <dbReference type="EMBL" id="EMJ5256967.1"/>
    </source>
</evidence>
<proteinExistence type="predicted"/>
<dbReference type="PANTHER" id="PTHR33840:SF1">
    <property type="entry name" value="TLE1 PHOSPHOLIPASE DOMAIN-CONTAINING PROTEIN"/>
    <property type="match status" value="1"/>
</dbReference>
<evidence type="ECO:0000259" key="2">
    <source>
        <dbReference type="Pfam" id="PF09994"/>
    </source>
</evidence>
<feature type="domain" description="T6SS Phospholipase effector Tle1-like catalytic" evidence="2">
    <location>
        <begin position="239"/>
        <end position="375"/>
    </location>
</feature>
<evidence type="ECO:0000313" key="7">
    <source>
        <dbReference type="Proteomes" id="UP000288730"/>
    </source>
</evidence>
<reference evidence="4" key="3">
    <citation type="submission" date="2019-12" db="EMBL/GenBank/DDBJ databases">
        <authorList>
            <consortium name="NCBI Pathogen Detection Project"/>
        </authorList>
    </citation>
    <scope>NUCLEOTIDE SEQUENCE</scope>
    <source>
        <strain evidence="4">EC00763</strain>
    </source>
</reference>
<protein>
    <submittedName>
        <fullName evidence="3">DUF2235 domain-containing protein</fullName>
    </submittedName>
</protein>
<dbReference type="AlphaFoldDB" id="A0A066T428"/>
<dbReference type="EMBL" id="DABBJX010000052">
    <property type="protein sequence ID" value="HAH4526920.1"/>
    <property type="molecule type" value="Genomic_DNA"/>
</dbReference>
<dbReference type="EMBL" id="CP107128">
    <property type="protein sequence ID" value="WLM94812.1"/>
    <property type="molecule type" value="Genomic_DNA"/>
</dbReference>
<organism evidence="5 7">
    <name type="scientific">Escherichia coli</name>
    <dbReference type="NCBI Taxonomy" id="562"/>
    <lineage>
        <taxon>Bacteria</taxon>
        <taxon>Pseudomonadati</taxon>
        <taxon>Pseudomonadota</taxon>
        <taxon>Gammaproteobacteria</taxon>
        <taxon>Enterobacterales</taxon>
        <taxon>Enterobacteriaceae</taxon>
        <taxon>Escherichia</taxon>
    </lineage>
</organism>
<dbReference type="Proteomes" id="UP001180189">
    <property type="component" value="Chromosome"/>
</dbReference>